<dbReference type="AlphaFoldDB" id="A0A220U5T3"/>
<accession>A0A220U5T3</accession>
<feature type="domain" description="AMP-binding enzyme C-terminal" evidence="4">
    <location>
        <begin position="448"/>
        <end position="522"/>
    </location>
</feature>
<dbReference type="Proteomes" id="UP000198312">
    <property type="component" value="Chromosome"/>
</dbReference>
<dbReference type="EMBL" id="CP022315">
    <property type="protein sequence ID" value="ASK63266.1"/>
    <property type="molecule type" value="Genomic_DNA"/>
</dbReference>
<reference evidence="5 6" key="1">
    <citation type="submission" date="2017-07" db="EMBL/GenBank/DDBJ databases">
        <title>Virgibacillus sp. LM2416.</title>
        <authorList>
            <person name="Tak E.J."/>
            <person name="Bae J.-W."/>
        </authorList>
    </citation>
    <scope>NUCLEOTIDE SEQUENCE [LARGE SCALE GENOMIC DNA]</scope>
    <source>
        <strain evidence="5 6">LM2416</strain>
    </source>
</reference>
<dbReference type="InterPro" id="IPR000873">
    <property type="entry name" value="AMP-dep_synth/lig_dom"/>
</dbReference>
<dbReference type="Gene3D" id="3.30.300.30">
    <property type="match status" value="1"/>
</dbReference>
<dbReference type="Pfam" id="PF00501">
    <property type="entry name" value="AMP-binding"/>
    <property type="match status" value="1"/>
</dbReference>
<dbReference type="OrthoDB" id="9803968at2"/>
<dbReference type="Gene3D" id="2.30.38.10">
    <property type="entry name" value="Luciferase, Domain 3"/>
    <property type="match status" value="1"/>
</dbReference>
<evidence type="ECO:0000313" key="6">
    <source>
        <dbReference type="Proteomes" id="UP000198312"/>
    </source>
</evidence>
<keyword evidence="6" id="KW-1185">Reference proteome</keyword>
<dbReference type="SUPFAM" id="SSF56801">
    <property type="entry name" value="Acetyl-CoA synthetase-like"/>
    <property type="match status" value="1"/>
</dbReference>
<evidence type="ECO:0000256" key="1">
    <source>
        <dbReference type="ARBA" id="ARBA00006432"/>
    </source>
</evidence>
<dbReference type="RefSeq" id="WP_089062525.1">
    <property type="nucleotide sequence ID" value="NZ_CP022315.1"/>
</dbReference>
<gene>
    <name evidence="5" type="ORF">CFK37_14455</name>
</gene>
<dbReference type="FunFam" id="3.40.50.12780:FF:000003">
    <property type="entry name" value="Long-chain-fatty-acid--CoA ligase FadD"/>
    <property type="match status" value="1"/>
</dbReference>
<dbReference type="InterPro" id="IPR045851">
    <property type="entry name" value="AMP-bd_C_sf"/>
</dbReference>
<dbReference type="NCBIfam" id="NF004837">
    <property type="entry name" value="PRK06187.1"/>
    <property type="match status" value="1"/>
</dbReference>
<proteinExistence type="inferred from homology"/>
<evidence type="ECO:0000259" key="4">
    <source>
        <dbReference type="Pfam" id="PF13193"/>
    </source>
</evidence>
<dbReference type="Pfam" id="PF13193">
    <property type="entry name" value="AMP-binding_C"/>
    <property type="match status" value="1"/>
</dbReference>
<feature type="domain" description="AMP-dependent synthetase/ligase" evidence="3">
    <location>
        <begin position="29"/>
        <end position="397"/>
    </location>
</feature>
<sequence length="532" mass="59365">MEKVWLKHYPMHVQRDLEIPDESIPGMLKRTIANYGENKALYFYGSETSYYELGNQSAAFASSLQQNGLNKGDRVALMLPNCPQFVIGYYGILQAGGIVTQVNPMLVGKELEYILNDSGAETIVIYEPLLPILNAILDQTSIKQVIKVNLAGRDTKDGMAVGFGDFIKQAKKPPEEVVINPAEDVAVLQYTGGTTGRSKGAMLTHRNVLANVMQTYEYFKDEIQLGKDRYLTVIPLFHVFGMTSCMNLSIYTGSMSIMLPKFDLEEVLQTIKDLKPTSFPGVPTMYVALTNHPKAEQYGIDSIRLCNSGSAPMPGELLRSFERKTGAMILEGYGLSESSPVTHCNPVFSTRKPGSIGIGVPSTDYKIVDLEEGETELPFGEVGEIAIKGPQVMKGYWNMPEETDHTLRDGWLYTGDIAHMDEDGYVFIIDRKKDLIIASGYNIYPRDVEEIIYEHPAIQEAVVVGIPDAYRGETVKAVVVLKDNQYCGEDELITYCRNNMAAYKVPRVIEFRKELPKTNVGKILRRAIREDT</sequence>
<dbReference type="CDD" id="cd05936">
    <property type="entry name" value="FC-FACS_FadD_like"/>
    <property type="match status" value="1"/>
</dbReference>
<evidence type="ECO:0000259" key="3">
    <source>
        <dbReference type="Pfam" id="PF00501"/>
    </source>
</evidence>
<dbReference type="InterPro" id="IPR050237">
    <property type="entry name" value="ATP-dep_AMP-bd_enzyme"/>
</dbReference>
<dbReference type="PROSITE" id="PS00455">
    <property type="entry name" value="AMP_BINDING"/>
    <property type="match status" value="1"/>
</dbReference>
<keyword evidence="2 5" id="KW-0436">Ligase</keyword>
<dbReference type="GO" id="GO:0016877">
    <property type="term" value="F:ligase activity, forming carbon-sulfur bonds"/>
    <property type="evidence" value="ECO:0007669"/>
    <property type="project" value="UniProtKB-ARBA"/>
</dbReference>
<comment type="similarity">
    <text evidence="1">Belongs to the ATP-dependent AMP-binding enzyme family.</text>
</comment>
<dbReference type="KEGG" id="vil:CFK37_14455"/>
<dbReference type="InterPro" id="IPR020845">
    <property type="entry name" value="AMP-binding_CS"/>
</dbReference>
<protein>
    <submittedName>
        <fullName evidence="5">Long-chain fatty acid--CoA ligase</fullName>
    </submittedName>
</protein>
<dbReference type="InterPro" id="IPR025110">
    <property type="entry name" value="AMP-bd_C"/>
</dbReference>
<evidence type="ECO:0000256" key="2">
    <source>
        <dbReference type="ARBA" id="ARBA00022598"/>
    </source>
</evidence>
<organism evidence="5 6">
    <name type="scientific">Virgibacillus phasianinus</name>
    <dbReference type="NCBI Taxonomy" id="2017483"/>
    <lineage>
        <taxon>Bacteria</taxon>
        <taxon>Bacillati</taxon>
        <taxon>Bacillota</taxon>
        <taxon>Bacilli</taxon>
        <taxon>Bacillales</taxon>
        <taxon>Bacillaceae</taxon>
        <taxon>Virgibacillus</taxon>
    </lineage>
</organism>
<dbReference type="PANTHER" id="PTHR43767">
    <property type="entry name" value="LONG-CHAIN-FATTY-ACID--COA LIGASE"/>
    <property type="match status" value="1"/>
</dbReference>
<dbReference type="PANTHER" id="PTHR43767:SF9">
    <property type="entry name" value="LONG-CHAIN-FATTY-ACID--COA LIGASE"/>
    <property type="match status" value="1"/>
</dbReference>
<dbReference type="FunFam" id="3.30.300.30:FF:000008">
    <property type="entry name" value="2,3-dihydroxybenzoate-AMP ligase"/>
    <property type="match status" value="1"/>
</dbReference>
<evidence type="ECO:0000313" key="5">
    <source>
        <dbReference type="EMBL" id="ASK63266.1"/>
    </source>
</evidence>
<name>A0A220U5T3_9BACI</name>
<dbReference type="Gene3D" id="3.40.50.980">
    <property type="match status" value="2"/>
</dbReference>